<organism evidence="1 2">
    <name type="scientific">Ambrosia artemisiifolia</name>
    <name type="common">Common ragweed</name>
    <dbReference type="NCBI Taxonomy" id="4212"/>
    <lineage>
        <taxon>Eukaryota</taxon>
        <taxon>Viridiplantae</taxon>
        <taxon>Streptophyta</taxon>
        <taxon>Embryophyta</taxon>
        <taxon>Tracheophyta</taxon>
        <taxon>Spermatophyta</taxon>
        <taxon>Magnoliopsida</taxon>
        <taxon>eudicotyledons</taxon>
        <taxon>Gunneridae</taxon>
        <taxon>Pentapetalae</taxon>
        <taxon>asterids</taxon>
        <taxon>campanulids</taxon>
        <taxon>Asterales</taxon>
        <taxon>Asteraceae</taxon>
        <taxon>Asteroideae</taxon>
        <taxon>Heliantheae alliance</taxon>
        <taxon>Heliantheae</taxon>
        <taxon>Ambrosia</taxon>
    </lineage>
</organism>
<sequence>MATMLKLSVNRSVVDIKKQSMILVLLAKCNITPDKNRGVLLVQRKMSWSPNGSKGQVNRPQWGK</sequence>
<accession>A0AAD5BPX1</accession>
<protein>
    <submittedName>
        <fullName evidence="1">Uncharacterized protein</fullName>
    </submittedName>
</protein>
<comment type="caution">
    <text evidence="1">The sequence shown here is derived from an EMBL/GenBank/DDBJ whole genome shotgun (WGS) entry which is preliminary data.</text>
</comment>
<evidence type="ECO:0000313" key="1">
    <source>
        <dbReference type="EMBL" id="KAI7727441.1"/>
    </source>
</evidence>
<reference evidence="1" key="1">
    <citation type="submission" date="2022-06" db="EMBL/GenBank/DDBJ databases">
        <title>Uncovering the hologenomic basis of an extraordinary plant invasion.</title>
        <authorList>
            <person name="Bieker V.C."/>
            <person name="Martin M.D."/>
            <person name="Gilbert T."/>
            <person name="Hodgins K."/>
            <person name="Battlay P."/>
            <person name="Petersen B."/>
            <person name="Wilson J."/>
        </authorList>
    </citation>
    <scope>NUCLEOTIDE SEQUENCE</scope>
    <source>
        <strain evidence="1">AA19_3_7</strain>
        <tissue evidence="1">Leaf</tissue>
    </source>
</reference>
<name>A0AAD5BPX1_AMBAR</name>
<gene>
    <name evidence="1" type="ORF">M8C21_024344</name>
</gene>
<keyword evidence="2" id="KW-1185">Reference proteome</keyword>
<evidence type="ECO:0000313" key="2">
    <source>
        <dbReference type="Proteomes" id="UP001206925"/>
    </source>
</evidence>
<dbReference type="AlphaFoldDB" id="A0AAD5BPX1"/>
<proteinExistence type="predicted"/>
<dbReference type="EMBL" id="JAMZMK010011383">
    <property type="protein sequence ID" value="KAI7727441.1"/>
    <property type="molecule type" value="Genomic_DNA"/>
</dbReference>
<dbReference type="Proteomes" id="UP001206925">
    <property type="component" value="Unassembled WGS sequence"/>
</dbReference>